<name>A0A381R1I3_9ZZZZ</name>
<dbReference type="InterPro" id="IPR036661">
    <property type="entry name" value="Luciferase-like_sf"/>
</dbReference>
<reference evidence="2" key="1">
    <citation type="submission" date="2018-05" db="EMBL/GenBank/DDBJ databases">
        <authorList>
            <person name="Lanie J.A."/>
            <person name="Ng W.-L."/>
            <person name="Kazmierczak K.M."/>
            <person name="Andrzejewski T.M."/>
            <person name="Davidsen T.M."/>
            <person name="Wayne K.J."/>
            <person name="Tettelin H."/>
            <person name="Glass J.I."/>
            <person name="Rusch D."/>
            <person name="Podicherti R."/>
            <person name="Tsui H.-C.T."/>
            <person name="Winkler M.E."/>
        </authorList>
    </citation>
    <scope>NUCLEOTIDE SEQUENCE</scope>
</reference>
<dbReference type="SUPFAM" id="SSF51679">
    <property type="entry name" value="Bacterial luciferase-like"/>
    <property type="match status" value="1"/>
</dbReference>
<dbReference type="InterPro" id="IPR050564">
    <property type="entry name" value="F420-G6PD/mer"/>
</dbReference>
<proteinExistence type="predicted"/>
<accession>A0A381R1I3</accession>
<dbReference type="CDD" id="cd01097">
    <property type="entry name" value="Tetrahydromethanopterin_reductase"/>
    <property type="match status" value="1"/>
</dbReference>
<dbReference type="Pfam" id="PF00296">
    <property type="entry name" value="Bac_luciferase"/>
    <property type="match status" value="1"/>
</dbReference>
<evidence type="ECO:0000313" key="2">
    <source>
        <dbReference type="EMBL" id="SUZ85330.1"/>
    </source>
</evidence>
<evidence type="ECO:0000259" key="1">
    <source>
        <dbReference type="Pfam" id="PF00296"/>
    </source>
</evidence>
<sequence>MRVTYRLASNNLAAVASEAAWAENMGYDAMSSNETNHDSFLPLALAATSTHRAILETRVAIAFPRSPMVTAYLTRDLQDLSKGRFRLGLGTQVKGHIQRRFSTNWEAPGPRLREYVQSLKAIWHTWQSGEKLEYHGESYNFSLMTPFFDPGPSEYAFPEVFTAAVNAYNCQVAGEVSDGLMLHSLTSPEYVKQVVRPALDKGALKAGRNSGAVKITGGGFIITGPDRSSIRAMQSDVRRRIAFYSSTRSYFPVLEAHGFLEVGQQLHEMSLKGQWAEMGEVVSDEMLDAFSVSGEYDEIADKFLERYGGLLDEVSFTLVCQDPPEEGQMRKMVRRLQESG</sequence>
<dbReference type="Gene3D" id="3.20.20.30">
    <property type="entry name" value="Luciferase-like domain"/>
    <property type="match status" value="1"/>
</dbReference>
<dbReference type="GO" id="GO:0016705">
    <property type="term" value="F:oxidoreductase activity, acting on paired donors, with incorporation or reduction of molecular oxygen"/>
    <property type="evidence" value="ECO:0007669"/>
    <property type="project" value="InterPro"/>
</dbReference>
<dbReference type="EMBL" id="UINC01001630">
    <property type="protein sequence ID" value="SUZ85330.1"/>
    <property type="molecule type" value="Genomic_DNA"/>
</dbReference>
<feature type="domain" description="Luciferase-like" evidence="1">
    <location>
        <begin position="10"/>
        <end position="309"/>
    </location>
</feature>
<dbReference type="InterPro" id="IPR011251">
    <property type="entry name" value="Luciferase-like_dom"/>
</dbReference>
<gene>
    <name evidence="2" type="ORF">METZ01_LOCUS38184</name>
</gene>
<organism evidence="2">
    <name type="scientific">marine metagenome</name>
    <dbReference type="NCBI Taxonomy" id="408172"/>
    <lineage>
        <taxon>unclassified sequences</taxon>
        <taxon>metagenomes</taxon>
        <taxon>ecological metagenomes</taxon>
    </lineage>
</organism>
<dbReference type="NCBIfam" id="TIGR03617">
    <property type="entry name" value="F420_MSMEG_2256"/>
    <property type="match status" value="1"/>
</dbReference>
<protein>
    <recommendedName>
        <fullName evidence="1">Luciferase-like domain-containing protein</fullName>
    </recommendedName>
</protein>
<dbReference type="AlphaFoldDB" id="A0A381R1I3"/>
<dbReference type="InterPro" id="IPR019919">
    <property type="entry name" value="Lucif-like_OxRdtase_MSMEG_2256"/>
</dbReference>
<dbReference type="PANTHER" id="PTHR43244">
    <property type="match status" value="1"/>
</dbReference>
<dbReference type="PANTHER" id="PTHR43244:SF2">
    <property type="entry name" value="CONSERVED HYPOTHETICAL ALANINE AND PROLINE-RICH PROTEIN"/>
    <property type="match status" value="1"/>
</dbReference>